<evidence type="ECO:0000313" key="2">
    <source>
        <dbReference type="Proteomes" id="UP001457282"/>
    </source>
</evidence>
<protein>
    <submittedName>
        <fullName evidence="1">Uncharacterized protein</fullName>
    </submittedName>
</protein>
<dbReference type="AlphaFoldDB" id="A0AAW1X0D7"/>
<name>A0AAW1X0D7_RUBAR</name>
<dbReference type="Proteomes" id="UP001457282">
    <property type="component" value="Unassembled WGS sequence"/>
</dbReference>
<accession>A0AAW1X0D7</accession>
<comment type="caution">
    <text evidence="1">The sequence shown here is derived from an EMBL/GenBank/DDBJ whole genome shotgun (WGS) entry which is preliminary data.</text>
</comment>
<sequence>MFKGPATSPVITCATHGKAQPPLLKPTLFHSPPAPIRASPPTIHCCHHLEHRSLSALLSSQPAQTAEPSRR</sequence>
<reference evidence="1 2" key="1">
    <citation type="journal article" date="2023" name="G3 (Bethesda)">
        <title>A chromosome-length genome assembly and annotation of blackberry (Rubus argutus, cv. 'Hillquist').</title>
        <authorList>
            <person name="Bruna T."/>
            <person name="Aryal R."/>
            <person name="Dudchenko O."/>
            <person name="Sargent D.J."/>
            <person name="Mead D."/>
            <person name="Buti M."/>
            <person name="Cavallini A."/>
            <person name="Hytonen T."/>
            <person name="Andres J."/>
            <person name="Pham M."/>
            <person name="Weisz D."/>
            <person name="Mascagni F."/>
            <person name="Usai G."/>
            <person name="Natali L."/>
            <person name="Bassil N."/>
            <person name="Fernandez G.E."/>
            <person name="Lomsadze A."/>
            <person name="Armour M."/>
            <person name="Olukolu B."/>
            <person name="Poorten T."/>
            <person name="Britton C."/>
            <person name="Davik J."/>
            <person name="Ashrafi H."/>
            <person name="Aiden E.L."/>
            <person name="Borodovsky M."/>
            <person name="Worthington M."/>
        </authorList>
    </citation>
    <scope>NUCLEOTIDE SEQUENCE [LARGE SCALE GENOMIC DNA]</scope>
    <source>
        <strain evidence="1">PI 553951</strain>
    </source>
</reference>
<gene>
    <name evidence="1" type="ORF">M0R45_026255</name>
</gene>
<organism evidence="1 2">
    <name type="scientific">Rubus argutus</name>
    <name type="common">Southern blackberry</name>
    <dbReference type="NCBI Taxonomy" id="59490"/>
    <lineage>
        <taxon>Eukaryota</taxon>
        <taxon>Viridiplantae</taxon>
        <taxon>Streptophyta</taxon>
        <taxon>Embryophyta</taxon>
        <taxon>Tracheophyta</taxon>
        <taxon>Spermatophyta</taxon>
        <taxon>Magnoliopsida</taxon>
        <taxon>eudicotyledons</taxon>
        <taxon>Gunneridae</taxon>
        <taxon>Pentapetalae</taxon>
        <taxon>rosids</taxon>
        <taxon>fabids</taxon>
        <taxon>Rosales</taxon>
        <taxon>Rosaceae</taxon>
        <taxon>Rosoideae</taxon>
        <taxon>Rosoideae incertae sedis</taxon>
        <taxon>Rubus</taxon>
    </lineage>
</organism>
<proteinExistence type="predicted"/>
<evidence type="ECO:0000313" key="1">
    <source>
        <dbReference type="EMBL" id="KAK9929147.1"/>
    </source>
</evidence>
<dbReference type="EMBL" id="JBEDUW010000005">
    <property type="protein sequence ID" value="KAK9929147.1"/>
    <property type="molecule type" value="Genomic_DNA"/>
</dbReference>
<keyword evidence="2" id="KW-1185">Reference proteome</keyword>